<sequence>MNLRRLQITGPFGSPYRLGGVMNILDGEALLGTIDPVPVSNGGSVVHIEHFRPATMVSDAQIHIGRLIFLEICQFLADGFQQVQTVSFTFTRRVDILGGGSQQAAARAETMERIGAVGVSITPHAMAGHFVVSGQWHYNRENLRALGVVLVEERLRYTKWALQARPAPGVLKGLRSLLVR</sequence>
<dbReference type="Proteomes" id="UP001365846">
    <property type="component" value="Unassembled WGS sequence"/>
</dbReference>
<comment type="caution">
    <text evidence="1">The sequence shown here is derived from an EMBL/GenBank/DDBJ whole genome shotgun (WGS) entry which is preliminary data.</text>
</comment>
<evidence type="ECO:0000313" key="1">
    <source>
        <dbReference type="EMBL" id="MEJ8810449.1"/>
    </source>
</evidence>
<dbReference type="EMBL" id="JBBKZU010000002">
    <property type="protein sequence ID" value="MEJ8810449.1"/>
    <property type="molecule type" value="Genomic_DNA"/>
</dbReference>
<proteinExistence type="predicted"/>
<name>A0ABU8V9X4_9BURK</name>
<accession>A0ABU8V9X4</accession>
<dbReference type="RefSeq" id="WP_340355771.1">
    <property type="nucleotide sequence ID" value="NZ_JBBKZU010000002.1"/>
</dbReference>
<gene>
    <name evidence="1" type="ORF">WKW77_05170</name>
</gene>
<keyword evidence="2" id="KW-1185">Reference proteome</keyword>
<reference evidence="1 2" key="1">
    <citation type="submission" date="2024-03" db="EMBL/GenBank/DDBJ databases">
        <title>Novel species of the genus Variovorax.</title>
        <authorList>
            <person name="Liu Q."/>
            <person name="Xin Y.-H."/>
        </authorList>
    </citation>
    <scope>NUCLEOTIDE SEQUENCE [LARGE SCALE GENOMIC DNA]</scope>
    <source>
        <strain evidence="1 2">KACC 18899</strain>
    </source>
</reference>
<organism evidence="1 2">
    <name type="scientific">Variovorax ureilyticus</name>
    <dbReference type="NCBI Taxonomy" id="1836198"/>
    <lineage>
        <taxon>Bacteria</taxon>
        <taxon>Pseudomonadati</taxon>
        <taxon>Pseudomonadota</taxon>
        <taxon>Betaproteobacteria</taxon>
        <taxon>Burkholderiales</taxon>
        <taxon>Comamonadaceae</taxon>
        <taxon>Variovorax</taxon>
    </lineage>
</organism>
<protein>
    <submittedName>
        <fullName evidence="1">Uncharacterized protein</fullName>
    </submittedName>
</protein>
<evidence type="ECO:0000313" key="2">
    <source>
        <dbReference type="Proteomes" id="UP001365846"/>
    </source>
</evidence>